<evidence type="ECO:0000256" key="7">
    <source>
        <dbReference type="SAM" id="Phobius"/>
    </source>
</evidence>
<gene>
    <name evidence="12" type="ORF">SAMN02982917_5837</name>
</gene>
<dbReference type="InterPro" id="IPR023408">
    <property type="entry name" value="MscS_beta-dom_sf"/>
</dbReference>
<feature type="transmembrane region" description="Helical" evidence="7">
    <location>
        <begin position="331"/>
        <end position="352"/>
    </location>
</feature>
<dbReference type="InterPro" id="IPR006685">
    <property type="entry name" value="MscS_channel_2nd"/>
</dbReference>
<dbReference type="InterPro" id="IPR057485">
    <property type="entry name" value="YbiO-like_TM1"/>
</dbReference>
<feature type="transmembrane region" description="Helical" evidence="7">
    <location>
        <begin position="590"/>
        <end position="612"/>
    </location>
</feature>
<dbReference type="GO" id="GO:0005886">
    <property type="term" value="C:plasma membrane"/>
    <property type="evidence" value="ECO:0007669"/>
    <property type="project" value="UniProtKB-SubCell"/>
</dbReference>
<organism evidence="12 13">
    <name type="scientific">Azospirillum oryzae</name>
    <dbReference type="NCBI Taxonomy" id="286727"/>
    <lineage>
        <taxon>Bacteria</taxon>
        <taxon>Pseudomonadati</taxon>
        <taxon>Pseudomonadota</taxon>
        <taxon>Alphaproteobacteria</taxon>
        <taxon>Rhodospirillales</taxon>
        <taxon>Azospirillaceae</taxon>
        <taxon>Azospirillum</taxon>
    </lineage>
</organism>
<feature type="transmembrane region" description="Helical" evidence="7">
    <location>
        <begin position="565"/>
        <end position="584"/>
    </location>
</feature>
<dbReference type="STRING" id="286727.SAMN02982917_5837"/>
<reference evidence="12 13" key="1">
    <citation type="submission" date="2017-04" db="EMBL/GenBank/DDBJ databases">
        <authorList>
            <person name="Afonso C.L."/>
            <person name="Miller P.J."/>
            <person name="Scott M.A."/>
            <person name="Spackman E."/>
            <person name="Goraichik I."/>
            <person name="Dimitrov K.M."/>
            <person name="Suarez D.L."/>
            <person name="Swayne D.E."/>
        </authorList>
    </citation>
    <scope>NUCLEOTIDE SEQUENCE [LARGE SCALE GENOMIC DNA]</scope>
    <source>
        <strain evidence="12 13">A2P</strain>
    </source>
</reference>
<keyword evidence="5 7" id="KW-1133">Transmembrane helix</keyword>
<keyword evidence="6 7" id="KW-0472">Membrane</keyword>
<dbReference type="EMBL" id="FXAK01000007">
    <property type="protein sequence ID" value="SMF84716.1"/>
    <property type="molecule type" value="Genomic_DNA"/>
</dbReference>
<evidence type="ECO:0000259" key="8">
    <source>
        <dbReference type="Pfam" id="PF00924"/>
    </source>
</evidence>
<feature type="domain" description="Mechanosensitive ion channel MscS" evidence="8">
    <location>
        <begin position="610"/>
        <end position="676"/>
    </location>
</feature>
<proteinExistence type="inferred from homology"/>
<dbReference type="InterPro" id="IPR010920">
    <property type="entry name" value="LSM_dom_sf"/>
</dbReference>
<sequence>MIRFATPAAPALARGWRLFLSGGFAVLLLAALLAGAGLAGSAALAASPPPAAAAPTAAPATGAAAPAASAAPVVVDEATVQQLEALVGTLENQDARTQLVSQLRNLITAQRGLAQAKEAEGESALPQTLGARALAFLAARMDVVSRQLVQVANVFSDLPGALSWVQRQAQDDTARDRWVQIAIQLAMILAVGAAAARGISWLLGRPRQAMAARHVGSTLLRIPMLLGRAVLELAPILGFIVVAYTILSVTEPAPRVRLVALAVVNATVITQALLILVRMLFAPDAPNLRLVHTSDAGARRCYIWSRRLIAVAVYGYFLAEGAYVLGLPLGAYGALLKLLGVVIAGMLIALILQNRVGVAEWMRGNPLSGDGDPLATARREAEGQGAVLRTARRRFAEIWHVLAILYVVVTLGVWVLNVYGGFEYLARGTAVTVLSVVVARLLVTGLNRALRRGLTMNRELAGNLPQLHTRAFHYLPVVQRIGKAIIWLVALGVALNGWGIDTLGLVESTIGRRIVGSTISIGLLLGGAIVAWEVVSALIEHFLTSTDSNGTKIERSARMRTLLPLLRNAFLILLVTMVSLITLSELGVNIAPLLAGAGVVGLAIGFGSQTLVKDIITGLFILFEDSISVGDVVDVGGGHSGVCEAISIRSIRLRDSAGAVHSIPFSSVTTVKNLTKDFSFAVFNVSVAYHEDPDHVIDTLVELGKEMQADAEFAADILAPLEVMGVDKFADSAIVILARFKTRPIKQWGVQRAFNKRMKKRFDELGIEIPFPHMQVVAGSRPQDRAMAEALSQGS</sequence>
<dbReference type="InterPro" id="IPR011014">
    <property type="entry name" value="MscS_channel_TM-2"/>
</dbReference>
<evidence type="ECO:0000256" key="3">
    <source>
        <dbReference type="ARBA" id="ARBA00022475"/>
    </source>
</evidence>
<dbReference type="SUPFAM" id="SSF50182">
    <property type="entry name" value="Sm-like ribonucleoproteins"/>
    <property type="match status" value="1"/>
</dbReference>
<dbReference type="GO" id="GO:0008381">
    <property type="term" value="F:mechanosensitive monoatomic ion channel activity"/>
    <property type="evidence" value="ECO:0007669"/>
    <property type="project" value="InterPro"/>
</dbReference>
<comment type="similarity">
    <text evidence="2">Belongs to the MscS (TC 1.A.23) family.</text>
</comment>
<dbReference type="AlphaFoldDB" id="A0A1X7HDX2"/>
<feature type="transmembrane region" description="Helical" evidence="7">
    <location>
        <begin position="259"/>
        <end position="281"/>
    </location>
</feature>
<dbReference type="Gene3D" id="1.10.287.1260">
    <property type="match status" value="1"/>
</dbReference>
<dbReference type="Pfam" id="PF21082">
    <property type="entry name" value="MS_channel_3rd"/>
    <property type="match status" value="1"/>
</dbReference>
<feature type="transmembrane region" description="Helical" evidence="7">
    <location>
        <begin position="484"/>
        <end position="500"/>
    </location>
</feature>
<dbReference type="Gene3D" id="2.30.30.60">
    <property type="match status" value="1"/>
</dbReference>
<dbReference type="OrthoDB" id="9814206at2"/>
<feature type="transmembrane region" description="Helical" evidence="7">
    <location>
        <begin position="225"/>
        <end position="247"/>
    </location>
</feature>
<evidence type="ECO:0000256" key="4">
    <source>
        <dbReference type="ARBA" id="ARBA00022692"/>
    </source>
</evidence>
<dbReference type="InterPro" id="IPR045276">
    <property type="entry name" value="YbiO_bact"/>
</dbReference>
<evidence type="ECO:0000256" key="1">
    <source>
        <dbReference type="ARBA" id="ARBA00004651"/>
    </source>
</evidence>
<keyword evidence="4 7" id="KW-0812">Transmembrane</keyword>
<dbReference type="RefSeq" id="WP_085090518.1">
    <property type="nucleotide sequence ID" value="NZ_FXAK01000007.1"/>
</dbReference>
<dbReference type="Pfam" id="PF25392">
    <property type="entry name" value="MS_channel_TM1"/>
    <property type="match status" value="1"/>
</dbReference>
<dbReference type="InterPro" id="IPR049142">
    <property type="entry name" value="MS_channel_1st"/>
</dbReference>
<dbReference type="Pfam" id="PF21088">
    <property type="entry name" value="MS_channel_1st"/>
    <property type="match status" value="1"/>
</dbReference>
<dbReference type="InterPro" id="IPR049278">
    <property type="entry name" value="MS_channel_C"/>
</dbReference>
<evidence type="ECO:0000259" key="9">
    <source>
        <dbReference type="Pfam" id="PF21082"/>
    </source>
</evidence>
<evidence type="ECO:0000259" key="11">
    <source>
        <dbReference type="Pfam" id="PF25392"/>
    </source>
</evidence>
<dbReference type="Proteomes" id="UP000192936">
    <property type="component" value="Unassembled WGS sequence"/>
</dbReference>
<evidence type="ECO:0000259" key="10">
    <source>
        <dbReference type="Pfam" id="PF21088"/>
    </source>
</evidence>
<feature type="transmembrane region" description="Helical" evidence="7">
    <location>
        <begin position="520"/>
        <end position="544"/>
    </location>
</feature>
<feature type="domain" description="Mechanosensitive ion channel transmembrane helices 2/3" evidence="10">
    <location>
        <begin position="569"/>
        <end position="609"/>
    </location>
</feature>
<protein>
    <submittedName>
        <fullName evidence="12">Small conductance mechanosensitive channel</fullName>
    </submittedName>
</protein>
<evidence type="ECO:0000256" key="6">
    <source>
        <dbReference type="ARBA" id="ARBA00023136"/>
    </source>
</evidence>
<feature type="transmembrane region" description="Helical" evidence="7">
    <location>
        <begin position="424"/>
        <end position="443"/>
    </location>
</feature>
<dbReference type="PANTHER" id="PTHR30460">
    <property type="entry name" value="MODERATE CONDUCTANCE MECHANOSENSITIVE CHANNEL YBIO"/>
    <property type="match status" value="1"/>
</dbReference>
<dbReference type="SUPFAM" id="SSF82689">
    <property type="entry name" value="Mechanosensitive channel protein MscS (YggB), C-terminal domain"/>
    <property type="match status" value="1"/>
</dbReference>
<feature type="domain" description="Mechanosensitive ion channel MscS C-terminal" evidence="9">
    <location>
        <begin position="682"/>
        <end position="769"/>
    </location>
</feature>
<feature type="transmembrane region" description="Helical" evidence="7">
    <location>
        <begin position="308"/>
        <end position="325"/>
    </location>
</feature>
<keyword evidence="3" id="KW-1003">Cell membrane</keyword>
<evidence type="ECO:0000313" key="12">
    <source>
        <dbReference type="EMBL" id="SMF84716.1"/>
    </source>
</evidence>
<evidence type="ECO:0000256" key="5">
    <source>
        <dbReference type="ARBA" id="ARBA00022989"/>
    </source>
</evidence>
<dbReference type="SUPFAM" id="SSF82861">
    <property type="entry name" value="Mechanosensitive channel protein MscS (YggB), transmembrane region"/>
    <property type="match status" value="1"/>
</dbReference>
<name>A0A1X7HDX2_9PROT</name>
<dbReference type="Pfam" id="PF00924">
    <property type="entry name" value="MS_channel_2nd"/>
    <property type="match status" value="1"/>
</dbReference>
<feature type="domain" description="Moderate conductance mechanosensitive channel YbiO-like transmembrane helix 1" evidence="11">
    <location>
        <begin position="429"/>
        <end position="502"/>
    </location>
</feature>
<evidence type="ECO:0000313" key="13">
    <source>
        <dbReference type="Proteomes" id="UP000192936"/>
    </source>
</evidence>
<feature type="transmembrane region" description="Helical" evidence="7">
    <location>
        <begin position="181"/>
        <end position="204"/>
    </location>
</feature>
<evidence type="ECO:0000256" key="2">
    <source>
        <dbReference type="ARBA" id="ARBA00008017"/>
    </source>
</evidence>
<comment type="subcellular location">
    <subcellularLocation>
        <location evidence="1">Cell membrane</location>
        <topology evidence="1">Multi-pass membrane protein</topology>
    </subcellularLocation>
</comment>
<feature type="transmembrane region" description="Helical" evidence="7">
    <location>
        <begin position="398"/>
        <end position="418"/>
    </location>
</feature>
<dbReference type="PANTHER" id="PTHR30460:SF0">
    <property type="entry name" value="MODERATE CONDUCTANCE MECHANOSENSITIVE CHANNEL YBIO"/>
    <property type="match status" value="1"/>
</dbReference>
<dbReference type="InterPro" id="IPR011066">
    <property type="entry name" value="MscS_channel_C_sf"/>
</dbReference>
<dbReference type="Gene3D" id="3.30.70.100">
    <property type="match status" value="1"/>
</dbReference>
<accession>A0A1X7HDX2</accession>